<dbReference type="InterPro" id="IPR014716">
    <property type="entry name" value="Fibrinogen_a/b/g_C_1"/>
</dbReference>
<dbReference type="Gene3D" id="4.10.530.10">
    <property type="entry name" value="Gamma-fibrinogen Carboxyl Terminal Fragment, domain 2"/>
    <property type="match status" value="1"/>
</dbReference>
<dbReference type="InterPro" id="IPR002181">
    <property type="entry name" value="Fibrinogen_a/b/g_C_dom"/>
</dbReference>
<evidence type="ECO:0000259" key="1">
    <source>
        <dbReference type="PROSITE" id="PS51406"/>
    </source>
</evidence>
<dbReference type="PROSITE" id="PS51406">
    <property type="entry name" value="FIBRINOGEN_C_2"/>
    <property type="match status" value="2"/>
</dbReference>
<dbReference type="InterPro" id="IPR036056">
    <property type="entry name" value="Fibrinogen-like_C"/>
</dbReference>
<dbReference type="InterPro" id="IPR050373">
    <property type="entry name" value="Fibrinogen_C-term_domain"/>
</dbReference>
<sequence length="331" mass="37547">MDVPGVDPFDVYCEQQFYGGGWIVIQNRFNGSVDFYRDWKDYKNGFGSVDGEFWLGLEQIHALTYRKTRKLLVHLEDFSGNKKFALYSEFAIGSESEQYVLSTVGGHSGTLVDSFVNHRGNKFTTKDVDNDKNSKNCASWFHGAWWYTPGCYTSFCADGFPTNSSDGFGYELLLAKMDFLEYNDILEQQKMTANHDAIKQSICELRPKKHPSDNSKLAEVLAKGKAVQSQKSETIASCEDEQTKQSGLYSLSVENSTAFQVYCEQRLQGGGWIVIQNRFDGSVDFYRNWVDYKEGFGNLSGEFWMGLEKIHLIDPCLAVLFGGGRFLEPQQ</sequence>
<name>A0ABD1DFL1_CULPP</name>
<reference evidence="2 3" key="1">
    <citation type="submission" date="2024-05" db="EMBL/GenBank/DDBJ databases">
        <title>Culex pipiens pipiens assembly and annotation.</title>
        <authorList>
            <person name="Alout H."/>
            <person name="Durand T."/>
        </authorList>
    </citation>
    <scope>NUCLEOTIDE SEQUENCE [LARGE SCALE GENOMIC DNA]</scope>
    <source>
        <strain evidence="2">HA-2024</strain>
        <tissue evidence="2">Whole body</tissue>
    </source>
</reference>
<evidence type="ECO:0000313" key="3">
    <source>
        <dbReference type="Proteomes" id="UP001562425"/>
    </source>
</evidence>
<dbReference type="EMBL" id="JBEHCU010006375">
    <property type="protein sequence ID" value="KAL1397229.1"/>
    <property type="molecule type" value="Genomic_DNA"/>
</dbReference>
<dbReference type="AlphaFoldDB" id="A0ABD1DFL1"/>
<comment type="caution">
    <text evidence="2">The sequence shown here is derived from an EMBL/GenBank/DDBJ whole genome shotgun (WGS) entry which is preliminary data.</text>
</comment>
<dbReference type="CDD" id="cd00087">
    <property type="entry name" value="FReD"/>
    <property type="match status" value="1"/>
</dbReference>
<feature type="domain" description="Fibrinogen C-terminal" evidence="1">
    <location>
        <begin position="1"/>
        <end position="154"/>
    </location>
</feature>
<dbReference type="PANTHER" id="PTHR19143:SF327">
    <property type="entry name" value="FI21813P1-RELATED"/>
    <property type="match status" value="1"/>
</dbReference>
<dbReference type="Gene3D" id="3.90.215.10">
    <property type="entry name" value="Gamma Fibrinogen, chain A, domain 1"/>
    <property type="match status" value="2"/>
</dbReference>
<evidence type="ECO:0000313" key="2">
    <source>
        <dbReference type="EMBL" id="KAL1397229.1"/>
    </source>
</evidence>
<accession>A0ABD1DFL1</accession>
<dbReference type="SMART" id="SM00186">
    <property type="entry name" value="FBG"/>
    <property type="match status" value="1"/>
</dbReference>
<dbReference type="PANTHER" id="PTHR19143">
    <property type="entry name" value="FIBRINOGEN/TENASCIN/ANGIOPOEITIN"/>
    <property type="match status" value="1"/>
</dbReference>
<keyword evidence="3" id="KW-1185">Reference proteome</keyword>
<dbReference type="SUPFAM" id="SSF56496">
    <property type="entry name" value="Fibrinogen C-terminal domain-like"/>
    <property type="match status" value="2"/>
</dbReference>
<gene>
    <name evidence="2" type="ORF">pipiens_009914</name>
</gene>
<organism evidence="2 3">
    <name type="scientific">Culex pipiens pipiens</name>
    <name type="common">Northern house mosquito</name>
    <dbReference type="NCBI Taxonomy" id="38569"/>
    <lineage>
        <taxon>Eukaryota</taxon>
        <taxon>Metazoa</taxon>
        <taxon>Ecdysozoa</taxon>
        <taxon>Arthropoda</taxon>
        <taxon>Hexapoda</taxon>
        <taxon>Insecta</taxon>
        <taxon>Pterygota</taxon>
        <taxon>Neoptera</taxon>
        <taxon>Endopterygota</taxon>
        <taxon>Diptera</taxon>
        <taxon>Nematocera</taxon>
        <taxon>Culicoidea</taxon>
        <taxon>Culicidae</taxon>
        <taxon>Culicinae</taxon>
        <taxon>Culicini</taxon>
        <taxon>Culex</taxon>
        <taxon>Culex</taxon>
    </lineage>
</organism>
<dbReference type="Proteomes" id="UP001562425">
    <property type="component" value="Unassembled WGS sequence"/>
</dbReference>
<protein>
    <recommendedName>
        <fullName evidence="1">Fibrinogen C-terminal domain-containing protein</fullName>
    </recommendedName>
</protein>
<proteinExistence type="predicted"/>
<feature type="domain" description="Fibrinogen C-terminal" evidence="1">
    <location>
        <begin position="229"/>
        <end position="331"/>
    </location>
</feature>
<dbReference type="Pfam" id="PF00147">
    <property type="entry name" value="Fibrinogen_C"/>
    <property type="match status" value="2"/>
</dbReference>
<dbReference type="NCBIfam" id="NF040941">
    <property type="entry name" value="GGGWT_bact"/>
    <property type="match status" value="1"/>
</dbReference>